<evidence type="ECO:0000313" key="2">
    <source>
        <dbReference type="EMBL" id="EAS51668.1"/>
    </source>
</evidence>
<dbReference type="Pfam" id="PF00781">
    <property type="entry name" value="DAGK_cat"/>
    <property type="match status" value="1"/>
</dbReference>
<dbReference type="Gene3D" id="3.40.50.10330">
    <property type="entry name" value="Probable inorganic polyphosphate/atp-NAD kinase, domain 1"/>
    <property type="match status" value="1"/>
</dbReference>
<reference evidence="2 3" key="1">
    <citation type="journal article" date="2008" name="Appl. Environ. Microbiol.">
        <title>Genomic insights into Mn(II) oxidation by the marine alphaproteobacterium Aurantimonas sp. strain SI85-9A1.</title>
        <authorList>
            <person name="Dick G.J."/>
            <person name="Podell S."/>
            <person name="Johnson H.A."/>
            <person name="Rivera-Espinoza Y."/>
            <person name="Bernier-Latmani R."/>
            <person name="McCarthy J.K."/>
            <person name="Torpey J.W."/>
            <person name="Clement B.G."/>
            <person name="Gaasterland T."/>
            <person name="Tebo B.M."/>
        </authorList>
    </citation>
    <scope>NUCLEOTIDE SEQUENCE [LARGE SCALE GENOMIC DNA]</scope>
    <source>
        <strain evidence="2 3">SI85-9A1</strain>
    </source>
</reference>
<dbReference type="Proteomes" id="UP000000321">
    <property type="component" value="Unassembled WGS sequence"/>
</dbReference>
<comment type="caution">
    <text evidence="2">The sequence shown here is derived from an EMBL/GenBank/DDBJ whole genome shotgun (WGS) entry which is preliminary data.</text>
</comment>
<dbReference type="SUPFAM" id="SSF111331">
    <property type="entry name" value="NAD kinase/diacylglycerol kinase-like"/>
    <property type="match status" value="1"/>
</dbReference>
<dbReference type="GO" id="GO:0016301">
    <property type="term" value="F:kinase activity"/>
    <property type="evidence" value="ECO:0007669"/>
    <property type="project" value="UniProtKB-KW"/>
</dbReference>
<keyword evidence="2" id="KW-0808">Transferase</keyword>
<dbReference type="PANTHER" id="PTHR30492">
    <property type="entry name" value="METHYLGLYOXAL SYNTHASE"/>
    <property type="match status" value="1"/>
</dbReference>
<dbReference type="Gene3D" id="2.60.200.40">
    <property type="match status" value="1"/>
</dbReference>
<protein>
    <submittedName>
        <fullName evidence="2">Possible diacylglycerol kinase</fullName>
    </submittedName>
</protein>
<dbReference type="PROSITE" id="PS50146">
    <property type="entry name" value="DAGK"/>
    <property type="match status" value="1"/>
</dbReference>
<evidence type="ECO:0000259" key="1">
    <source>
        <dbReference type="PROSITE" id="PS50146"/>
    </source>
</evidence>
<proteinExistence type="predicted"/>
<dbReference type="OrthoDB" id="9815110at2"/>
<dbReference type="InterPro" id="IPR001206">
    <property type="entry name" value="Diacylglycerol_kinase_cat_dom"/>
</dbReference>
<sequence length="304" mass="32932">MKILALLNRDGGSLKTTDLGQLTTLMQDEFRMHGHELTVDDCSGDEIVAAIGKAAEREDIDVLLVGGGDGTVSAAATALANGRIALGILPAGTMNLFARTLQIPLPLDQAVAALASGVITPVDIASVNGTPFVHQYAVGLHARMVRMRKKISYASRLGKMMATTRAVFMALRRFPVVELELEIDGVMQRIASPAIAISNNLYGDGHIPYADDPRGGELGIYICIDRDLRSVLKVAVDIMLGTWRQNPSLKVTSAHEVRIFYRGRHHRNRAVRDGELVDIEPEMTVTLTPKGLNVLAPSDATYLR</sequence>
<name>Q1YLR3_AURMS</name>
<gene>
    <name evidence="2" type="ORF">SI859A1_02484</name>
</gene>
<accession>Q1YLR3</accession>
<feature type="domain" description="DAGKc" evidence="1">
    <location>
        <begin position="1"/>
        <end position="131"/>
    </location>
</feature>
<evidence type="ECO:0000313" key="3">
    <source>
        <dbReference type="Proteomes" id="UP000000321"/>
    </source>
</evidence>
<dbReference type="InterPro" id="IPR045540">
    <property type="entry name" value="YegS/DAGK_C"/>
</dbReference>
<dbReference type="AlphaFoldDB" id="Q1YLR3"/>
<dbReference type="InterPro" id="IPR017438">
    <property type="entry name" value="ATP-NAD_kinase_N"/>
</dbReference>
<keyword evidence="3" id="KW-1185">Reference proteome</keyword>
<dbReference type="PANTHER" id="PTHR30492:SF0">
    <property type="entry name" value="METHYLGLYOXAL SYNTHASE"/>
    <property type="match status" value="1"/>
</dbReference>
<organism evidence="2 3">
    <name type="scientific">Aurantimonas manganoxydans (strain ATCC BAA-1229 / DSM 21871 / SI85-9A1)</name>
    <dbReference type="NCBI Taxonomy" id="287752"/>
    <lineage>
        <taxon>Bacteria</taxon>
        <taxon>Pseudomonadati</taxon>
        <taxon>Pseudomonadota</taxon>
        <taxon>Alphaproteobacteria</taxon>
        <taxon>Hyphomicrobiales</taxon>
        <taxon>Aurantimonadaceae</taxon>
        <taxon>Aurantimonas</taxon>
    </lineage>
</organism>
<dbReference type="GO" id="GO:0005829">
    <property type="term" value="C:cytosol"/>
    <property type="evidence" value="ECO:0007669"/>
    <property type="project" value="TreeGrafter"/>
</dbReference>
<dbReference type="RefSeq" id="WP_009210306.1">
    <property type="nucleotide sequence ID" value="NZ_BBWP01000002.1"/>
</dbReference>
<dbReference type="GO" id="GO:0019242">
    <property type="term" value="P:methylglyoxal biosynthetic process"/>
    <property type="evidence" value="ECO:0007669"/>
    <property type="project" value="InterPro"/>
</dbReference>
<dbReference type="Pfam" id="PF19279">
    <property type="entry name" value="YegS_C"/>
    <property type="match status" value="1"/>
</dbReference>
<dbReference type="BioCyc" id="AURANTIMONAS:SI859A1_02484-MONOMER"/>
<dbReference type="HOGENOM" id="CLU_045532_5_1_5"/>
<dbReference type="SMART" id="SM00046">
    <property type="entry name" value="DAGKc"/>
    <property type="match status" value="1"/>
</dbReference>
<dbReference type="InterPro" id="IPR016064">
    <property type="entry name" value="NAD/diacylglycerol_kinase_sf"/>
</dbReference>
<dbReference type="EMBL" id="AAPJ01000001">
    <property type="protein sequence ID" value="EAS51668.1"/>
    <property type="molecule type" value="Genomic_DNA"/>
</dbReference>
<dbReference type="InterPro" id="IPR004363">
    <property type="entry name" value="Methylgl_synth"/>
</dbReference>
<dbReference type="GO" id="GO:0008929">
    <property type="term" value="F:methylglyoxal synthase activity"/>
    <property type="evidence" value="ECO:0007669"/>
    <property type="project" value="InterPro"/>
</dbReference>
<keyword evidence="2" id="KW-0418">Kinase</keyword>